<dbReference type="EMBL" id="JAACJJ010000062">
    <property type="protein sequence ID" value="KAF5309058.1"/>
    <property type="molecule type" value="Genomic_DNA"/>
</dbReference>
<accession>A0A8H5ER36</accession>
<dbReference type="PANTHER" id="PTHR39336:SF3">
    <property type="entry name" value="PYRIDOXAMINE PHOSPHATE OXIDASE"/>
    <property type="match status" value="1"/>
</dbReference>
<sequence>MGLFQDELTPSLAEWMLKQQMFWVASAPLSADGHVNISPKGVEGTFHVDNTRRVWYEDLSGTGAETVAHIRENGRISILFHAFEGPARIVRLYGKGFIYEIGSPEYEALLPPGKRIPGSRAIIGLDITKVGTTCGYAVPFYQFLGHRTRLIDWAAKKEAVDIQDELTEISSPTTASSSSTIPDDDRPLNPEGMRHWWQMRNLRSLDGLPAFSVSLGKKFPFSLSFYTGLSTTSVYSSSTAATIVTSQTTRAPPPTSPHVDIHVRHSEVETEPLKRDQHIKSQLSTLLLLLLAFTMGIAADRFYTTHTFHRDHRLSSFTNESLFSHL</sequence>
<reference evidence="3 4" key="1">
    <citation type="journal article" date="2020" name="ISME J.">
        <title>Uncovering the hidden diversity of litter-decomposition mechanisms in mushroom-forming fungi.</title>
        <authorList>
            <person name="Floudas D."/>
            <person name="Bentzer J."/>
            <person name="Ahren D."/>
            <person name="Johansson T."/>
            <person name="Persson P."/>
            <person name="Tunlid A."/>
        </authorList>
    </citation>
    <scope>NUCLEOTIDE SEQUENCE [LARGE SCALE GENOMIC DNA]</scope>
    <source>
        <strain evidence="3 4">CBS 101986</strain>
    </source>
</reference>
<dbReference type="AlphaFoldDB" id="A0A8H5ER36"/>
<dbReference type="InterPro" id="IPR011576">
    <property type="entry name" value="Pyridox_Oxase_N"/>
</dbReference>
<protein>
    <recommendedName>
        <fullName evidence="2">Pyridoxamine 5'-phosphate oxidase N-terminal domain-containing protein</fullName>
    </recommendedName>
</protein>
<comment type="caution">
    <text evidence="3">The sequence shown here is derived from an EMBL/GenBank/DDBJ whole genome shotgun (WGS) entry which is preliminary data.</text>
</comment>
<dbReference type="Proteomes" id="UP000567179">
    <property type="component" value="Unassembled WGS sequence"/>
</dbReference>
<dbReference type="OrthoDB" id="539398at2759"/>
<organism evidence="3 4">
    <name type="scientific">Psilocybe cf. subviscida</name>
    <dbReference type="NCBI Taxonomy" id="2480587"/>
    <lineage>
        <taxon>Eukaryota</taxon>
        <taxon>Fungi</taxon>
        <taxon>Dikarya</taxon>
        <taxon>Basidiomycota</taxon>
        <taxon>Agaricomycotina</taxon>
        <taxon>Agaricomycetes</taxon>
        <taxon>Agaricomycetidae</taxon>
        <taxon>Agaricales</taxon>
        <taxon>Agaricineae</taxon>
        <taxon>Strophariaceae</taxon>
        <taxon>Psilocybe</taxon>
    </lineage>
</organism>
<evidence type="ECO:0000259" key="2">
    <source>
        <dbReference type="Pfam" id="PF01243"/>
    </source>
</evidence>
<feature type="domain" description="Pyridoxamine 5'-phosphate oxidase N-terminal" evidence="2">
    <location>
        <begin position="9"/>
        <end position="134"/>
    </location>
</feature>
<dbReference type="InterPro" id="IPR012349">
    <property type="entry name" value="Split_barrel_FMN-bd"/>
</dbReference>
<dbReference type="PANTHER" id="PTHR39336">
    <property type="entry name" value="PYRIDOXAMINE PHOSPHATE OXIDASE FAMILY PROTEIN (AFU_ORTHOLOGUE AFUA_6G11440)"/>
    <property type="match status" value="1"/>
</dbReference>
<feature type="region of interest" description="Disordered" evidence="1">
    <location>
        <begin position="168"/>
        <end position="189"/>
    </location>
</feature>
<dbReference type="Gene3D" id="2.30.110.10">
    <property type="entry name" value="Electron Transport, Fmn-binding Protein, Chain A"/>
    <property type="match status" value="1"/>
</dbReference>
<proteinExistence type="predicted"/>
<keyword evidence="4" id="KW-1185">Reference proteome</keyword>
<feature type="compositionally biased region" description="Low complexity" evidence="1">
    <location>
        <begin position="169"/>
        <end position="181"/>
    </location>
</feature>
<evidence type="ECO:0000313" key="3">
    <source>
        <dbReference type="EMBL" id="KAF5309058.1"/>
    </source>
</evidence>
<evidence type="ECO:0000313" key="4">
    <source>
        <dbReference type="Proteomes" id="UP000567179"/>
    </source>
</evidence>
<dbReference type="Pfam" id="PF01243">
    <property type="entry name" value="PNPOx_N"/>
    <property type="match status" value="1"/>
</dbReference>
<dbReference type="SUPFAM" id="SSF50475">
    <property type="entry name" value="FMN-binding split barrel"/>
    <property type="match status" value="1"/>
</dbReference>
<name>A0A8H5ER36_9AGAR</name>
<gene>
    <name evidence="3" type="ORF">D9619_013586</name>
</gene>
<evidence type="ECO:0000256" key="1">
    <source>
        <dbReference type="SAM" id="MobiDB-lite"/>
    </source>
</evidence>